<dbReference type="GO" id="GO:0003677">
    <property type="term" value="F:DNA binding"/>
    <property type="evidence" value="ECO:0007669"/>
    <property type="project" value="UniProtKB-KW"/>
</dbReference>
<dbReference type="PANTHER" id="PTHR33677:SF3">
    <property type="entry name" value="COPPER-SENSING TRANSCRIPTIONAL REPRESSOR RICR"/>
    <property type="match status" value="1"/>
</dbReference>
<protein>
    <submittedName>
        <fullName evidence="2">DNA-binding FrmR family transcriptional regulator</fullName>
    </submittedName>
</protein>
<dbReference type="Gene3D" id="1.20.58.1000">
    <property type="entry name" value="Metal-sensitive repressor, helix protomer"/>
    <property type="match status" value="1"/>
</dbReference>
<dbReference type="Proteomes" id="UP000273675">
    <property type="component" value="Unassembled WGS sequence"/>
</dbReference>
<dbReference type="PANTHER" id="PTHR33677">
    <property type="entry name" value="TRANSCRIPTIONAL REPRESSOR FRMR-RELATED"/>
    <property type="match status" value="1"/>
</dbReference>
<evidence type="ECO:0000313" key="3">
    <source>
        <dbReference type="Proteomes" id="UP000273675"/>
    </source>
</evidence>
<dbReference type="CDD" id="cd10148">
    <property type="entry name" value="CsoR-like_DUF156"/>
    <property type="match status" value="1"/>
</dbReference>
<dbReference type="OrthoDB" id="9811244at2"/>
<dbReference type="Pfam" id="PF02583">
    <property type="entry name" value="Trns_repr_metal"/>
    <property type="match status" value="1"/>
</dbReference>
<dbReference type="InterPro" id="IPR038390">
    <property type="entry name" value="Metal_Tscrpt_repr_sf"/>
</dbReference>
<evidence type="ECO:0000256" key="1">
    <source>
        <dbReference type="ARBA" id="ARBA00005260"/>
    </source>
</evidence>
<dbReference type="GO" id="GO:0045892">
    <property type="term" value="P:negative regulation of DNA-templated transcription"/>
    <property type="evidence" value="ECO:0007669"/>
    <property type="project" value="UniProtKB-ARBA"/>
</dbReference>
<name>A0A495DDV9_9PROT</name>
<dbReference type="AlphaFoldDB" id="A0A495DDV9"/>
<comment type="similarity">
    <text evidence="1">Belongs to the FrmR/RcnR family.</text>
</comment>
<dbReference type="GO" id="GO:0046872">
    <property type="term" value="F:metal ion binding"/>
    <property type="evidence" value="ECO:0007669"/>
    <property type="project" value="InterPro"/>
</dbReference>
<evidence type="ECO:0000313" key="2">
    <source>
        <dbReference type="EMBL" id="RKR00528.1"/>
    </source>
</evidence>
<organism evidence="2 3">
    <name type="scientific">Maricaulis maris</name>
    <dbReference type="NCBI Taxonomy" id="74318"/>
    <lineage>
        <taxon>Bacteria</taxon>
        <taxon>Pseudomonadati</taxon>
        <taxon>Pseudomonadota</taxon>
        <taxon>Alphaproteobacteria</taxon>
        <taxon>Maricaulales</taxon>
        <taxon>Maricaulaceae</taxon>
        <taxon>Maricaulis</taxon>
    </lineage>
</organism>
<reference evidence="2 3" key="1">
    <citation type="submission" date="2018-10" db="EMBL/GenBank/DDBJ databases">
        <title>Genomic Encyclopedia of Type Strains, Phase IV (KMG-IV): sequencing the most valuable type-strain genomes for metagenomic binning, comparative biology and taxonomic classification.</title>
        <authorList>
            <person name="Goeker M."/>
        </authorList>
    </citation>
    <scope>NUCLEOTIDE SEQUENCE [LARGE SCALE GENOMIC DNA]</scope>
    <source>
        <strain evidence="2 3">DSM 4734</strain>
    </source>
</reference>
<sequence length="98" mass="10793">MTDVQTPLTPAREKSLNRLKRVEGQVRGIARMIEDDRYCIDVLTQLSAVKSALAAVEGEILKDHASHCVTHAIESGDAGDQKAKLDELIGLLAKHYRL</sequence>
<dbReference type="EMBL" id="RBIM01000003">
    <property type="protein sequence ID" value="RKR00528.1"/>
    <property type="molecule type" value="Genomic_DNA"/>
</dbReference>
<proteinExistence type="inferred from homology"/>
<accession>A0A495DDV9</accession>
<gene>
    <name evidence="2" type="ORF">C7435_1736</name>
</gene>
<comment type="caution">
    <text evidence="2">The sequence shown here is derived from an EMBL/GenBank/DDBJ whole genome shotgun (WGS) entry which is preliminary data.</text>
</comment>
<dbReference type="RefSeq" id="WP_121210870.1">
    <property type="nucleotide sequence ID" value="NZ_RBIM01000003.1"/>
</dbReference>
<dbReference type="InterPro" id="IPR003735">
    <property type="entry name" value="Metal_Tscrpt_repr"/>
</dbReference>
<keyword evidence="2" id="KW-0238">DNA-binding</keyword>